<dbReference type="PANTHER" id="PTHR15819">
    <property type="entry name" value="TRANSMEMBRANE PROTEIN FAM155"/>
    <property type="match status" value="1"/>
</dbReference>
<accession>A0ABR4QH27</accession>
<gene>
    <name evidence="8" type="ORF">TcWFU_006440</name>
</gene>
<reference evidence="8 9" key="1">
    <citation type="journal article" date="2022" name="Front. Cell. Infect. Microbiol.">
        <title>The Genomes of Two Strains of Taenia crassiceps the Animal Model for the Study of Human Cysticercosis.</title>
        <authorList>
            <person name="Bobes R.J."/>
            <person name="Estrada K."/>
            <person name="Rios-Valencia D.G."/>
            <person name="Calderon-Gallegos A."/>
            <person name="de la Torre P."/>
            <person name="Carrero J.C."/>
            <person name="Sanchez-Flores A."/>
            <person name="Laclette J.P."/>
        </authorList>
    </citation>
    <scope>NUCLEOTIDE SEQUENCE [LARGE SCALE GENOMIC DNA]</scope>
    <source>
        <strain evidence="8">WFUcys</strain>
    </source>
</reference>
<keyword evidence="2" id="KW-0812">Transmembrane</keyword>
<sequence>MVLKANEFGDFSVRVSPLKHLHRRRTKREIHQQSERHIWTPDLVAFVCDELTDPCTRAAFLRRHAYHEICSNLPPLYLLPHIDDVIEGSNQSSTQLCNSEDKGVRSTDGLYRRYLETPNICRRSLETLDTKIRSSLTADLGMFVDILERSFCLLANNTNNTMLDECIQCQKAYWSWVCTTAFPIFYPLAKLPPLDGGGELAASITASAATVTATTTTSTPPLPSSINTVKSNDQLRNAASFLHQTTPARLKSGATKATATGIFVLERVPACMTWCTQVETLCPYFNPSDSTSNGGEPTFLCDESHYQYAPSDNPHSVSYYTGCEFDCCFTEQDFLVDVIMDDIPLFTGSSSNPSSADHSAVDVSTASAVGTGMWRAGRTRGDGGQKREDKGEQFSLTERCLHRQLSERLGHGAGPLVVDQTLLRQSNSLSASTLSDAFLSAVTATIVIVAVRLG</sequence>
<evidence type="ECO:0000256" key="1">
    <source>
        <dbReference type="ARBA" id="ARBA00004141"/>
    </source>
</evidence>
<keyword evidence="9" id="KW-1185">Reference proteome</keyword>
<name>A0ABR4QH27_9CEST</name>
<evidence type="ECO:0000256" key="3">
    <source>
        <dbReference type="ARBA" id="ARBA00022989"/>
    </source>
</evidence>
<dbReference type="PANTHER" id="PTHR15819:SF11">
    <property type="entry name" value="MID1, ISOFORM A"/>
    <property type="match status" value="1"/>
</dbReference>
<feature type="region of interest" description="Disordered" evidence="7">
    <location>
        <begin position="374"/>
        <end position="393"/>
    </location>
</feature>
<proteinExistence type="inferred from homology"/>
<evidence type="ECO:0000256" key="5">
    <source>
        <dbReference type="ARBA" id="ARBA00023180"/>
    </source>
</evidence>
<organism evidence="8 9">
    <name type="scientific">Taenia crassiceps</name>
    <dbReference type="NCBI Taxonomy" id="6207"/>
    <lineage>
        <taxon>Eukaryota</taxon>
        <taxon>Metazoa</taxon>
        <taxon>Spiralia</taxon>
        <taxon>Lophotrochozoa</taxon>
        <taxon>Platyhelminthes</taxon>
        <taxon>Cestoda</taxon>
        <taxon>Eucestoda</taxon>
        <taxon>Cyclophyllidea</taxon>
        <taxon>Taeniidae</taxon>
        <taxon>Taenia</taxon>
    </lineage>
</organism>
<evidence type="ECO:0000256" key="6">
    <source>
        <dbReference type="ARBA" id="ARBA00029445"/>
    </source>
</evidence>
<feature type="compositionally biased region" description="Basic and acidic residues" evidence="7">
    <location>
        <begin position="379"/>
        <end position="392"/>
    </location>
</feature>
<comment type="similarity">
    <text evidence="6">Belongs to the NALF family.</text>
</comment>
<comment type="subcellular location">
    <subcellularLocation>
        <location evidence="1">Membrane</location>
        <topology evidence="1">Multi-pass membrane protein</topology>
    </subcellularLocation>
</comment>
<evidence type="ECO:0000313" key="8">
    <source>
        <dbReference type="EMBL" id="KAL5109079.1"/>
    </source>
</evidence>
<evidence type="ECO:0000256" key="4">
    <source>
        <dbReference type="ARBA" id="ARBA00023136"/>
    </source>
</evidence>
<keyword evidence="4" id="KW-0472">Membrane</keyword>
<evidence type="ECO:0000256" key="7">
    <source>
        <dbReference type="SAM" id="MobiDB-lite"/>
    </source>
</evidence>
<protein>
    <submittedName>
        <fullName evidence="8">Uncharacterized protein</fullName>
    </submittedName>
</protein>
<evidence type="ECO:0000313" key="9">
    <source>
        <dbReference type="Proteomes" id="UP001651158"/>
    </source>
</evidence>
<dbReference type="EMBL" id="JAKROA010000003">
    <property type="protein sequence ID" value="KAL5109079.1"/>
    <property type="molecule type" value="Genomic_DNA"/>
</dbReference>
<keyword evidence="5" id="KW-0325">Glycoprotein</keyword>
<dbReference type="Proteomes" id="UP001651158">
    <property type="component" value="Unassembled WGS sequence"/>
</dbReference>
<comment type="caution">
    <text evidence="8">The sequence shown here is derived from an EMBL/GenBank/DDBJ whole genome shotgun (WGS) entry which is preliminary data.</text>
</comment>
<evidence type="ECO:0000256" key="2">
    <source>
        <dbReference type="ARBA" id="ARBA00022692"/>
    </source>
</evidence>
<dbReference type="InterPro" id="IPR055288">
    <property type="entry name" value="NALCN_aux_factor_1/2"/>
</dbReference>
<keyword evidence="3" id="KW-1133">Transmembrane helix</keyword>